<dbReference type="EMBL" id="SZPQ01000003">
    <property type="protein sequence ID" value="TKI07800.1"/>
    <property type="molecule type" value="Genomic_DNA"/>
</dbReference>
<comment type="caution">
    <text evidence="3">The sequence shown here is derived from an EMBL/GenBank/DDBJ whole genome shotgun (WGS) entry which is preliminary data.</text>
</comment>
<keyword evidence="1" id="KW-1133">Transmembrane helix</keyword>
<evidence type="ECO:0000313" key="3">
    <source>
        <dbReference type="EMBL" id="TKI07800.1"/>
    </source>
</evidence>
<feature type="transmembrane region" description="Helical" evidence="1">
    <location>
        <begin position="106"/>
        <end position="139"/>
    </location>
</feature>
<feature type="domain" description="DUF1468" evidence="2">
    <location>
        <begin position="16"/>
        <end position="171"/>
    </location>
</feature>
<dbReference type="InterPro" id="IPR009936">
    <property type="entry name" value="DUF1468"/>
</dbReference>
<keyword evidence="1" id="KW-0472">Membrane</keyword>
<protein>
    <submittedName>
        <fullName evidence="3">Tripartite tricarboxylate transporter TctB family protein</fullName>
    </submittedName>
</protein>
<dbReference type="Pfam" id="PF07331">
    <property type="entry name" value="TctB"/>
    <property type="match status" value="1"/>
</dbReference>
<feature type="transmembrane region" description="Helical" evidence="1">
    <location>
        <begin position="12"/>
        <end position="34"/>
    </location>
</feature>
<organism evidence="3 4">
    <name type="scientific">Martelella alba</name>
    <dbReference type="NCBI Taxonomy" id="2590451"/>
    <lineage>
        <taxon>Bacteria</taxon>
        <taxon>Pseudomonadati</taxon>
        <taxon>Pseudomonadota</taxon>
        <taxon>Alphaproteobacteria</taxon>
        <taxon>Hyphomicrobiales</taxon>
        <taxon>Aurantimonadaceae</taxon>
        <taxon>Martelella</taxon>
    </lineage>
</organism>
<gene>
    <name evidence="3" type="ORF">FCN80_05000</name>
</gene>
<evidence type="ECO:0000259" key="2">
    <source>
        <dbReference type="Pfam" id="PF07331"/>
    </source>
</evidence>
<sequence length="182" mass="20017">MSGIRRYGMHRTDVAFGSVVTAVAAAVLIMAWQLPFYLNNVPGPGFVPRIVAIILLVLGLIQVWQSLRPTTPEVRAVGAVNPIETKTHGKPDPAEMSPRFFPKRTLAVFLGYVVSVPLFALLGFVVTGMLLMAYLLLWVEKRRHMFAYAAIIAAPIVIYILFVQILDIELPTGLFNTGILGI</sequence>
<dbReference type="Proteomes" id="UP000305202">
    <property type="component" value="Unassembled WGS sequence"/>
</dbReference>
<feature type="transmembrane region" description="Helical" evidence="1">
    <location>
        <begin position="46"/>
        <end position="64"/>
    </location>
</feature>
<name>A0ABY2SQZ1_9HYPH</name>
<keyword evidence="1" id="KW-0812">Transmembrane</keyword>
<accession>A0ABY2SQZ1</accession>
<keyword evidence="4" id="KW-1185">Reference proteome</keyword>
<proteinExistence type="predicted"/>
<evidence type="ECO:0000313" key="4">
    <source>
        <dbReference type="Proteomes" id="UP000305202"/>
    </source>
</evidence>
<feature type="transmembrane region" description="Helical" evidence="1">
    <location>
        <begin position="145"/>
        <end position="166"/>
    </location>
</feature>
<evidence type="ECO:0000256" key="1">
    <source>
        <dbReference type="SAM" id="Phobius"/>
    </source>
</evidence>
<reference evidence="3 4" key="1">
    <citation type="submission" date="2019-04" db="EMBL/GenBank/DDBJ databases">
        <authorList>
            <person name="Li M."/>
            <person name="Gao C."/>
        </authorList>
    </citation>
    <scope>NUCLEOTIDE SEQUENCE [LARGE SCALE GENOMIC DNA]</scope>
    <source>
        <strain evidence="3 4">BGMRC 2031</strain>
    </source>
</reference>